<evidence type="ECO:0000256" key="4">
    <source>
        <dbReference type="ARBA" id="ARBA00022801"/>
    </source>
</evidence>
<name>A0A164T9V5_9AGAM</name>
<evidence type="ECO:0000256" key="3">
    <source>
        <dbReference type="ARBA" id="ARBA00022729"/>
    </source>
</evidence>
<dbReference type="GO" id="GO:0006508">
    <property type="term" value="P:proteolysis"/>
    <property type="evidence" value="ECO:0007669"/>
    <property type="project" value="UniProtKB-KW"/>
</dbReference>
<organism evidence="7 8">
    <name type="scientific">Sistotremastrum niveocremeum HHB9708</name>
    <dbReference type="NCBI Taxonomy" id="1314777"/>
    <lineage>
        <taxon>Eukaryota</taxon>
        <taxon>Fungi</taxon>
        <taxon>Dikarya</taxon>
        <taxon>Basidiomycota</taxon>
        <taxon>Agaricomycotina</taxon>
        <taxon>Agaricomycetes</taxon>
        <taxon>Sistotremastrales</taxon>
        <taxon>Sistotremastraceae</taxon>
        <taxon>Sertulicium</taxon>
        <taxon>Sertulicium niveocremeum</taxon>
    </lineage>
</organism>
<accession>A0A164T9V5</accession>
<evidence type="ECO:0000313" key="8">
    <source>
        <dbReference type="Proteomes" id="UP000076722"/>
    </source>
</evidence>
<keyword evidence="8" id="KW-1185">Reference proteome</keyword>
<dbReference type="EMBL" id="KV419411">
    <property type="protein sequence ID" value="KZS92189.1"/>
    <property type="molecule type" value="Genomic_DNA"/>
</dbReference>
<dbReference type="OrthoDB" id="416344at2759"/>
<keyword evidence="3" id="KW-0732">Signal</keyword>
<sequence length="734" mass="81720">MLLFHALVGLAAASQIPLQLPTMGKESTESEFKFREGPEIFTPKNLVELERPGAGVANPAGNLALVPVSKYSFEDKETHKSVWVASLDAKIPPVEYALKKGGETFWLDSKTIAHVVPGEDGKGQQVYSLGVEHSSHELTISNSPSLIGSFPPSADATNFKFSRDSDTLVFSSYVWPDANLSTIKEQDEEYEKRGNNALVYDVTYPRHWDIWRGKKRTQLFTVSLSKDKEGKWSLGESYKAPLKGTNQFVPVEPFGGAEDYDVSKTHIVYTTKDPKLDDAWHTRQNVYLVPLDASEAPRELTNGEQGATHNPVFSRDGSKVAWLEMAEDGYEADRQKIILLDLSTSSRLVLTPTWDRSPDSLAFTHDDKALVFTAGDHAVIKVFTLPLPEKLDAAEFKEVFPTALTHAHAASGAQPLPDSRILFSQSSYTSPNDLWVLTPAHADSESASSLVKITRFSESKLQDKDLSSGESFYFTGAENKSVQGWALKPKGWKENSKKKYPAVLLIHGGPQGAWEDQWSTRWNPNVFAQQGYFTIAINPTGSTTFGQEFTDAIAEDWGGKPFGDMKLGWEYVLKTYPEIDTERTVAAGASWGGYAINWIQGHPEYGFGFKALVCHDGVFDSSYNGFSTDELFFFNHEFGGPPWTPKGKELTAKFSPANFVANWSTPQLLIHGSKDYRLAETESIGAFNALQQLGIPSRLVIFPTENHWVLNPGNSLKWHYEVLRWFDQFVGEKE</sequence>
<evidence type="ECO:0000256" key="5">
    <source>
        <dbReference type="ARBA" id="ARBA00032829"/>
    </source>
</evidence>
<dbReference type="AlphaFoldDB" id="A0A164T9V5"/>
<reference evidence="7 8" key="1">
    <citation type="journal article" date="2016" name="Mol. Biol. Evol.">
        <title>Comparative Genomics of Early-Diverging Mushroom-Forming Fungi Provides Insights into the Origins of Lignocellulose Decay Capabilities.</title>
        <authorList>
            <person name="Nagy L.G."/>
            <person name="Riley R."/>
            <person name="Tritt A."/>
            <person name="Adam C."/>
            <person name="Daum C."/>
            <person name="Floudas D."/>
            <person name="Sun H."/>
            <person name="Yadav J.S."/>
            <person name="Pangilinan J."/>
            <person name="Larsson K.H."/>
            <person name="Matsuura K."/>
            <person name="Barry K."/>
            <person name="Labutti K."/>
            <person name="Kuo R."/>
            <person name="Ohm R.A."/>
            <person name="Bhattacharya S.S."/>
            <person name="Shirouzu T."/>
            <person name="Yoshinaga Y."/>
            <person name="Martin F.M."/>
            <person name="Grigoriev I.V."/>
            <person name="Hibbett D.S."/>
        </authorList>
    </citation>
    <scope>NUCLEOTIDE SEQUENCE [LARGE SCALE GENOMIC DNA]</scope>
    <source>
        <strain evidence="7 8">HHB9708</strain>
    </source>
</reference>
<dbReference type="Pfam" id="PF00326">
    <property type="entry name" value="Peptidase_S9"/>
    <property type="match status" value="1"/>
</dbReference>
<evidence type="ECO:0000256" key="2">
    <source>
        <dbReference type="ARBA" id="ARBA00022670"/>
    </source>
</evidence>
<dbReference type="PANTHER" id="PTHR42776:SF13">
    <property type="entry name" value="DIPEPTIDYL-PEPTIDASE 5"/>
    <property type="match status" value="1"/>
</dbReference>
<feature type="domain" description="Peptidase S9 prolyl oligopeptidase catalytic" evidence="6">
    <location>
        <begin position="518"/>
        <end position="731"/>
    </location>
</feature>
<dbReference type="SUPFAM" id="SSF53474">
    <property type="entry name" value="alpha/beta-Hydrolases"/>
    <property type="match status" value="1"/>
</dbReference>
<keyword evidence="4 7" id="KW-0378">Hydrolase</keyword>
<protein>
    <recommendedName>
        <fullName evidence="5">Dipeptidyl-peptidase V</fullName>
    </recommendedName>
</protein>
<dbReference type="InterPro" id="IPR029058">
    <property type="entry name" value="AB_hydrolase_fold"/>
</dbReference>
<evidence type="ECO:0000256" key="1">
    <source>
        <dbReference type="ARBA" id="ARBA00010040"/>
    </source>
</evidence>
<comment type="similarity">
    <text evidence="1">Belongs to the peptidase S9C family.</text>
</comment>
<dbReference type="InterPro" id="IPR001375">
    <property type="entry name" value="Peptidase_S9_cat"/>
</dbReference>
<keyword evidence="2" id="KW-0645">Protease</keyword>
<dbReference type="PANTHER" id="PTHR42776">
    <property type="entry name" value="SERINE PEPTIDASE S9 FAMILY MEMBER"/>
    <property type="match status" value="1"/>
</dbReference>
<dbReference type="FunFam" id="3.40.50.1820:FF:000028">
    <property type="entry name" value="S9 family peptidase"/>
    <property type="match status" value="1"/>
</dbReference>
<dbReference type="SUPFAM" id="SSF82171">
    <property type="entry name" value="DPP6 N-terminal domain-like"/>
    <property type="match status" value="1"/>
</dbReference>
<proteinExistence type="inferred from homology"/>
<dbReference type="Gene3D" id="3.40.50.1820">
    <property type="entry name" value="alpha/beta hydrolase"/>
    <property type="match status" value="1"/>
</dbReference>
<dbReference type="Proteomes" id="UP000076722">
    <property type="component" value="Unassembled WGS sequence"/>
</dbReference>
<evidence type="ECO:0000313" key="7">
    <source>
        <dbReference type="EMBL" id="KZS92189.1"/>
    </source>
</evidence>
<evidence type="ECO:0000259" key="6">
    <source>
        <dbReference type="Pfam" id="PF00326"/>
    </source>
</evidence>
<gene>
    <name evidence="7" type="ORF">SISNIDRAFT_455955</name>
</gene>
<dbReference type="STRING" id="1314777.A0A164T9V5"/>
<dbReference type="GO" id="GO:0004252">
    <property type="term" value="F:serine-type endopeptidase activity"/>
    <property type="evidence" value="ECO:0007669"/>
    <property type="project" value="TreeGrafter"/>
</dbReference>